<evidence type="ECO:0000313" key="11">
    <source>
        <dbReference type="Proteomes" id="UP000054735"/>
    </source>
</evidence>
<evidence type="ECO:0000313" key="12">
    <source>
        <dbReference type="Proteomes" id="UP000255066"/>
    </source>
</evidence>
<dbReference type="EC" id="3.5.4.4" evidence="3"/>
<keyword evidence="7" id="KW-0732">Signal</keyword>
<dbReference type="Gene3D" id="3.20.20.140">
    <property type="entry name" value="Metal-dependent hydrolases"/>
    <property type="match status" value="1"/>
</dbReference>
<dbReference type="InterPro" id="IPR006330">
    <property type="entry name" value="Ado/ade_deaminase"/>
</dbReference>
<name>A0A378ID97_9GAMM</name>
<dbReference type="EMBL" id="UGNW01000001">
    <property type="protein sequence ID" value="STX32705.1"/>
    <property type="molecule type" value="Genomic_DNA"/>
</dbReference>
<reference evidence="10 12" key="2">
    <citation type="submission" date="2018-06" db="EMBL/GenBank/DDBJ databases">
        <authorList>
            <consortium name="Pathogen Informatics"/>
            <person name="Doyle S."/>
        </authorList>
    </citation>
    <scope>NUCLEOTIDE SEQUENCE [LARGE SCALE GENOMIC DNA]</scope>
    <source>
        <strain evidence="10 12">NCTC12437</strain>
    </source>
</reference>
<dbReference type="RefSeq" id="WP_058522513.1">
    <property type="nucleotide sequence ID" value="NZ_CAAAHV010000011.1"/>
</dbReference>
<keyword evidence="4" id="KW-0479">Metal-binding</keyword>
<dbReference type="GO" id="GO:0046872">
    <property type="term" value="F:metal ion binding"/>
    <property type="evidence" value="ECO:0007669"/>
    <property type="project" value="UniProtKB-KW"/>
</dbReference>
<comment type="cofactor">
    <cofactor evidence="1">
        <name>Zn(2+)</name>
        <dbReference type="ChEBI" id="CHEBI:29105"/>
    </cofactor>
</comment>
<dbReference type="GO" id="GO:0004000">
    <property type="term" value="F:adenosine deaminase activity"/>
    <property type="evidence" value="ECO:0007669"/>
    <property type="project" value="TreeGrafter"/>
</dbReference>
<protein>
    <recommendedName>
        <fullName evidence="3">adenosine deaminase</fullName>
        <ecNumber evidence="3">3.5.4.4</ecNumber>
    </recommendedName>
</protein>
<organism evidence="10 12">
    <name type="scientific">Legionella birminghamensis</name>
    <dbReference type="NCBI Taxonomy" id="28083"/>
    <lineage>
        <taxon>Bacteria</taxon>
        <taxon>Pseudomonadati</taxon>
        <taxon>Pseudomonadota</taxon>
        <taxon>Gammaproteobacteria</taxon>
        <taxon>Legionellales</taxon>
        <taxon>Legionellaceae</taxon>
        <taxon>Legionella</taxon>
    </lineage>
</organism>
<dbReference type="InterPro" id="IPR032466">
    <property type="entry name" value="Metal_Hydrolase"/>
</dbReference>
<reference evidence="9 11" key="1">
    <citation type="submission" date="2015-11" db="EMBL/GenBank/DDBJ databases">
        <title>Genomic analysis of 38 Legionella species identifies large and diverse effector repertoires.</title>
        <authorList>
            <person name="Burstein D."/>
            <person name="Amaro F."/>
            <person name="Zusman T."/>
            <person name="Lifshitz Z."/>
            <person name="Cohen O."/>
            <person name="Gilbert J.A."/>
            <person name="Pupko T."/>
            <person name="Shuman H.A."/>
            <person name="Segal G."/>
        </authorList>
    </citation>
    <scope>NUCLEOTIDE SEQUENCE [LARGE SCALE GENOMIC DNA]</scope>
    <source>
        <strain evidence="9 11">CDC#1407-AL-14</strain>
    </source>
</reference>
<accession>A0A378ID97</accession>
<evidence type="ECO:0000313" key="9">
    <source>
        <dbReference type="EMBL" id="KTC75479.1"/>
    </source>
</evidence>
<evidence type="ECO:0000256" key="6">
    <source>
        <dbReference type="ARBA" id="ARBA00022833"/>
    </source>
</evidence>
<sequence length="490" mass="55385">MQRLISCALLLGLATSAQSSVEQVFDQVRQDPNALYAFLKEMPKGGELHYHLSGGAYPETMVKLASEQDYCLDLQTLSVAKITETCKGIKTSHIFKNPELYDQIIRSWSMKNFIAGKESGHDHFFATFFKFTNLVMDNHIPLLAEVIQRAADQQEEYIEVMMMPDYARSTLAAPAPDLSQGYEKAKTQLLANPAFMQEISNTVKVSDQLLPDTRKFLGCENKPEQAACLLTVKLQYHILREQELPQFFMQALHGFAAASQSTAIVAINVVQAEDGIISLRDYKKQMEVIHFLHQLYPQVHIALHAGELSGEDVMPEDLRFHIRDALLIGHAERIGHGLDIGFEDNSLDTLNYMKTRQIPVEINLTSNEKILNITGKEHPIHYYLAHDVPVVLSTDDEGVLRTDLTRQYVKAVIEHDIDYSQLKNMTRNVLTYAFLPGKSLWADPAKGTLVNECMDLNSAACEAFVKRSEKAHLQRDLELKLAAFEKRFES</sequence>
<dbReference type="OrthoDB" id="105475at2"/>
<evidence type="ECO:0000256" key="2">
    <source>
        <dbReference type="ARBA" id="ARBA00006676"/>
    </source>
</evidence>
<dbReference type="AlphaFoldDB" id="A0A378ID97"/>
<proteinExistence type="inferred from homology"/>
<feature type="domain" description="Adenosine deaminase" evidence="8">
    <location>
        <begin position="117"/>
        <end position="438"/>
    </location>
</feature>
<dbReference type="EMBL" id="LNXT01000004">
    <property type="protein sequence ID" value="KTC75479.1"/>
    <property type="molecule type" value="Genomic_DNA"/>
</dbReference>
<evidence type="ECO:0000256" key="1">
    <source>
        <dbReference type="ARBA" id="ARBA00001947"/>
    </source>
</evidence>
<keyword evidence="11" id="KW-1185">Reference proteome</keyword>
<comment type="similarity">
    <text evidence="2">Belongs to the metallo-dependent hydrolases superfamily. Adenosine and AMP deaminases family.</text>
</comment>
<evidence type="ECO:0000256" key="7">
    <source>
        <dbReference type="SAM" id="SignalP"/>
    </source>
</evidence>
<dbReference type="Proteomes" id="UP000255066">
    <property type="component" value="Unassembled WGS sequence"/>
</dbReference>
<gene>
    <name evidence="10" type="primary">add_3</name>
    <name evidence="9" type="synonym">add_2</name>
    <name evidence="9" type="ORF">Lbir_0391</name>
    <name evidence="10" type="ORF">NCTC12437_02500</name>
</gene>
<evidence type="ECO:0000256" key="5">
    <source>
        <dbReference type="ARBA" id="ARBA00022801"/>
    </source>
</evidence>
<dbReference type="SUPFAM" id="SSF51556">
    <property type="entry name" value="Metallo-dependent hydrolases"/>
    <property type="match status" value="1"/>
</dbReference>
<evidence type="ECO:0000256" key="3">
    <source>
        <dbReference type="ARBA" id="ARBA00012784"/>
    </source>
</evidence>
<dbReference type="GO" id="GO:0005829">
    <property type="term" value="C:cytosol"/>
    <property type="evidence" value="ECO:0007669"/>
    <property type="project" value="TreeGrafter"/>
</dbReference>
<keyword evidence="5 10" id="KW-0378">Hydrolase</keyword>
<dbReference type="InterPro" id="IPR001365">
    <property type="entry name" value="A_deaminase_dom"/>
</dbReference>
<dbReference type="GO" id="GO:0006154">
    <property type="term" value="P:adenosine catabolic process"/>
    <property type="evidence" value="ECO:0007669"/>
    <property type="project" value="TreeGrafter"/>
</dbReference>
<evidence type="ECO:0000256" key="4">
    <source>
        <dbReference type="ARBA" id="ARBA00022723"/>
    </source>
</evidence>
<feature type="chain" id="PRO_5016772740" description="adenosine deaminase" evidence="7">
    <location>
        <begin position="20"/>
        <end position="490"/>
    </location>
</feature>
<dbReference type="Proteomes" id="UP000054735">
    <property type="component" value="Unassembled WGS sequence"/>
</dbReference>
<keyword evidence="6" id="KW-0862">Zinc</keyword>
<dbReference type="PANTHER" id="PTHR11409:SF43">
    <property type="entry name" value="ADENOSINE DEAMINASE"/>
    <property type="match status" value="1"/>
</dbReference>
<evidence type="ECO:0000313" key="10">
    <source>
        <dbReference type="EMBL" id="STX32705.1"/>
    </source>
</evidence>
<dbReference type="Pfam" id="PF00962">
    <property type="entry name" value="A_deaminase"/>
    <property type="match status" value="1"/>
</dbReference>
<evidence type="ECO:0000259" key="8">
    <source>
        <dbReference type="Pfam" id="PF00962"/>
    </source>
</evidence>
<dbReference type="GO" id="GO:0046103">
    <property type="term" value="P:inosine biosynthetic process"/>
    <property type="evidence" value="ECO:0007669"/>
    <property type="project" value="TreeGrafter"/>
</dbReference>
<dbReference type="STRING" id="28083.Lbir_0391"/>
<dbReference type="GO" id="GO:0043103">
    <property type="term" value="P:hypoxanthine salvage"/>
    <property type="evidence" value="ECO:0007669"/>
    <property type="project" value="TreeGrafter"/>
</dbReference>
<dbReference type="PANTHER" id="PTHR11409">
    <property type="entry name" value="ADENOSINE DEAMINASE"/>
    <property type="match status" value="1"/>
</dbReference>
<feature type="signal peptide" evidence="7">
    <location>
        <begin position="1"/>
        <end position="19"/>
    </location>
</feature>